<reference evidence="2" key="1">
    <citation type="submission" date="2021-11" db="EMBL/GenBank/DDBJ databases">
        <authorList>
            <consortium name="Genoscope - CEA"/>
            <person name="William W."/>
        </authorList>
    </citation>
    <scope>NUCLEOTIDE SEQUENCE</scope>
</reference>
<dbReference type="InterPro" id="IPR000210">
    <property type="entry name" value="BTB/POZ_dom"/>
</dbReference>
<evidence type="ECO:0000259" key="1">
    <source>
        <dbReference type="PROSITE" id="PS50097"/>
    </source>
</evidence>
<sequence>MPPKEKRARTEPPPEHTTVARTGRVPLVATFHIGSRHGDVRRCKTKAELVSAIEDYQVTRPLTDELVRNPVADWKVVYRDALDDATSSLIAADPTAEALMGPGPGGAWAFFLDRPNPDDYAPDDGDFWVLELKFERDVVITAVSLEGFTFGHTRLELKAVANQGETPGFDRLIDESRCFYGPDTVAEFDLPCRSADDMPGAEVLDQRDPAQRAAFCRSVARGQMIKALSANDSEPSVAGRHFRLRERRDMDQDRALEARVRGGFPENLSRVLVRSRVSVAYEEVFPGAPGAASFLRDLHALQADEAFHDCVLRGATSEGSVDVSSCRFLLAARSEYFRALFFGPMATTERVVDVGEIPSAEALRGIVKFLSTGQPDRCDSFVAAVELFALAHRFSLFDLAESILYCLQDIDEMNMWGIQNLLPRASQHEANDPKFSGSAIVAALTRAGELHVEDCATPLFSVLATTDRRAVAHTDEFKAFGLRFPELATAYSRMLTQYITNKEKQEDLRRRRGWG</sequence>
<evidence type="ECO:0000313" key="3">
    <source>
        <dbReference type="Proteomes" id="UP000789595"/>
    </source>
</evidence>
<dbReference type="SUPFAM" id="SSF54695">
    <property type="entry name" value="POZ domain"/>
    <property type="match status" value="1"/>
</dbReference>
<dbReference type="OrthoDB" id="9997739at2759"/>
<name>A0A8J2T1E8_9STRA</name>
<dbReference type="AlphaFoldDB" id="A0A8J2T1E8"/>
<organism evidence="2 3">
    <name type="scientific">Pelagomonas calceolata</name>
    <dbReference type="NCBI Taxonomy" id="35677"/>
    <lineage>
        <taxon>Eukaryota</taxon>
        <taxon>Sar</taxon>
        <taxon>Stramenopiles</taxon>
        <taxon>Ochrophyta</taxon>
        <taxon>Pelagophyceae</taxon>
        <taxon>Pelagomonadales</taxon>
        <taxon>Pelagomonadaceae</taxon>
        <taxon>Pelagomonas</taxon>
    </lineage>
</organism>
<evidence type="ECO:0000313" key="2">
    <source>
        <dbReference type="EMBL" id="CAH0379207.1"/>
    </source>
</evidence>
<proteinExistence type="predicted"/>
<dbReference type="InterPro" id="IPR011333">
    <property type="entry name" value="SKP1/BTB/POZ_sf"/>
</dbReference>
<feature type="domain" description="BTB" evidence="1">
    <location>
        <begin position="308"/>
        <end position="374"/>
    </location>
</feature>
<dbReference type="Proteomes" id="UP000789595">
    <property type="component" value="Unassembled WGS sequence"/>
</dbReference>
<keyword evidence="3" id="KW-1185">Reference proteome</keyword>
<dbReference type="PROSITE" id="PS50097">
    <property type="entry name" value="BTB"/>
    <property type="match status" value="1"/>
</dbReference>
<comment type="caution">
    <text evidence="2">The sequence shown here is derived from an EMBL/GenBank/DDBJ whole genome shotgun (WGS) entry which is preliminary data.</text>
</comment>
<dbReference type="SMART" id="SM00225">
    <property type="entry name" value="BTB"/>
    <property type="match status" value="1"/>
</dbReference>
<accession>A0A8J2T1E8</accession>
<dbReference type="Pfam" id="PF00651">
    <property type="entry name" value="BTB"/>
    <property type="match status" value="1"/>
</dbReference>
<dbReference type="Gene3D" id="3.30.710.10">
    <property type="entry name" value="Potassium Channel Kv1.1, Chain A"/>
    <property type="match status" value="1"/>
</dbReference>
<gene>
    <name evidence="2" type="ORF">PECAL_6P08090</name>
</gene>
<dbReference type="EMBL" id="CAKKNE010000006">
    <property type="protein sequence ID" value="CAH0379207.1"/>
    <property type="molecule type" value="Genomic_DNA"/>
</dbReference>
<protein>
    <recommendedName>
        <fullName evidence="1">BTB domain-containing protein</fullName>
    </recommendedName>
</protein>